<dbReference type="Proteomes" id="UP000074310">
    <property type="component" value="Unassembled WGS sequence"/>
</dbReference>
<dbReference type="PATRIC" id="fig|869719.3.peg.2362"/>
<comment type="caution">
    <text evidence="1">The sequence shown here is derived from an EMBL/GenBank/DDBJ whole genome shotgun (WGS) entry which is preliminary data.</text>
</comment>
<name>A0A147HZX8_9SPHN</name>
<organism evidence="1 2">
    <name type="scientific">Sphingomonas endophytica</name>
    <dbReference type="NCBI Taxonomy" id="869719"/>
    <lineage>
        <taxon>Bacteria</taxon>
        <taxon>Pseudomonadati</taxon>
        <taxon>Pseudomonadota</taxon>
        <taxon>Alphaproteobacteria</taxon>
        <taxon>Sphingomonadales</taxon>
        <taxon>Sphingomonadaceae</taxon>
        <taxon>Sphingomonas</taxon>
    </lineage>
</organism>
<dbReference type="AlphaFoldDB" id="A0A147HZX8"/>
<evidence type="ECO:0000313" key="1">
    <source>
        <dbReference type="EMBL" id="KTT70586.1"/>
    </source>
</evidence>
<accession>A0A147HZX8</accession>
<reference evidence="1 2" key="1">
    <citation type="journal article" date="2016" name="Front. Microbiol.">
        <title>Genomic Resource of Rice Seed Associated Bacteria.</title>
        <authorList>
            <person name="Midha S."/>
            <person name="Bansal K."/>
            <person name="Sharma S."/>
            <person name="Kumar N."/>
            <person name="Patil P.P."/>
            <person name="Chaudhry V."/>
            <person name="Patil P.B."/>
        </authorList>
    </citation>
    <scope>NUCLEOTIDE SEQUENCE [LARGE SCALE GENOMIC DNA]</scope>
    <source>
        <strain evidence="1 2">NS334</strain>
    </source>
</reference>
<dbReference type="RefSeq" id="WP_058756177.1">
    <property type="nucleotide sequence ID" value="NZ_LDTB01000050.1"/>
</dbReference>
<evidence type="ECO:0000313" key="2">
    <source>
        <dbReference type="Proteomes" id="UP000074310"/>
    </source>
</evidence>
<dbReference type="EMBL" id="LDTB01000050">
    <property type="protein sequence ID" value="KTT70586.1"/>
    <property type="molecule type" value="Genomic_DNA"/>
</dbReference>
<keyword evidence="2" id="KW-1185">Reference proteome</keyword>
<dbReference type="OrthoDB" id="7567362at2"/>
<sequence>MSVIESMDTMQAWTAGLRLAMGYPQYAPIGNPIAYASGGRKNFAEALEIAAIVEQTNRDLVLVAFDLPIADGPVGISLATRGNILVDWHADVQPYLASDDGIIELLSDTHRWSVGPRSILTASPLPSRCRIKRGIDRAHRRWREAADQMRGIELPGSLFIPAGGSYADAIPTEVVRAAA</sequence>
<proteinExistence type="predicted"/>
<protein>
    <submittedName>
        <fullName evidence="1">Uncharacterized protein</fullName>
    </submittedName>
</protein>
<gene>
    <name evidence="1" type="ORF">NS334_11895</name>
</gene>